<feature type="coiled-coil region" evidence="1">
    <location>
        <begin position="766"/>
        <end position="800"/>
    </location>
</feature>
<keyword evidence="3" id="KW-1185">Reference proteome</keyword>
<feature type="coiled-coil region" evidence="1">
    <location>
        <begin position="441"/>
        <end position="729"/>
    </location>
</feature>
<name>A0ABP0TH68_9BRYO</name>
<dbReference type="Proteomes" id="UP001497512">
    <property type="component" value="Chromosome 11"/>
</dbReference>
<feature type="coiled-coil region" evidence="1">
    <location>
        <begin position="345"/>
        <end position="407"/>
    </location>
</feature>
<reference evidence="2" key="1">
    <citation type="submission" date="2024-02" db="EMBL/GenBank/DDBJ databases">
        <authorList>
            <consortium name="ELIXIR-Norway"/>
            <consortium name="Elixir Norway"/>
        </authorList>
    </citation>
    <scope>NUCLEOTIDE SEQUENCE</scope>
</reference>
<proteinExistence type="predicted"/>
<gene>
    <name evidence="2" type="ORF">CSSPTR1EN2_LOCUS3495</name>
</gene>
<organism evidence="2 3">
    <name type="scientific">Sphagnum troendelagicum</name>
    <dbReference type="NCBI Taxonomy" id="128251"/>
    <lineage>
        <taxon>Eukaryota</taxon>
        <taxon>Viridiplantae</taxon>
        <taxon>Streptophyta</taxon>
        <taxon>Embryophyta</taxon>
        <taxon>Bryophyta</taxon>
        <taxon>Sphagnophytina</taxon>
        <taxon>Sphagnopsida</taxon>
        <taxon>Sphagnales</taxon>
        <taxon>Sphagnaceae</taxon>
        <taxon>Sphagnum</taxon>
    </lineage>
</organism>
<evidence type="ECO:0000313" key="3">
    <source>
        <dbReference type="Proteomes" id="UP001497512"/>
    </source>
</evidence>
<evidence type="ECO:0000256" key="1">
    <source>
        <dbReference type="SAM" id="Coils"/>
    </source>
</evidence>
<sequence>MGDDPGSWRAELLCLVQEREIQRTSREGTLLQDCEEIQVPLSQTDKEKNTWSELCSQALASIKGLEQEVETDIEKREQECGNTEKKNLEMQAQMQHKAEKKNQKLLEIKDSECAALKSKLLEVERSRVEASSPCISLEKLQPSDAWYSALAKERDILREELEKVKQKCNRKAVRLRESVARRHKLEMESESEKRERLHLVAALYELEKEVDVTVSAIDSLQTETLESVQTLLVDVQNFQENICKAEIFSSMEAKYKHGRESESTETVDNQSGDGQSLLIWNAEVKSSELENLKGNTQTKCSVSRLSAGKDKLVSEISTAKLAMKRALHACKSRLGSLGNEFLSKLEMVELDCENLRWQNKILESEKQEKSKSIQELCAAGQRLGAQLEDLYSKTGNLEKELLAVQRENFMLLEKQEKGSTVFEQEEMQETPPALLHSGRNLQHLELEYEKMTEQHQKERMKFKEELKIAKLDVTRVRETSQKQEAELSSMTQDRNKLRKLKIKLALENVSLKESVDTLKNKVEKLEADHGNAAMEKVSLTESLADYKGKAEKLEAECENLRRSHQEALEKQWDVLEAELKAFESKVEELEAECESVRHDYSSCKLEVSDLARERDECQIALNKSKAILENLEREYNSLQKDHRVINALRVKEQARLKSALEASEKKAKKLEIASATLQKEHEILSAEKSVLLQERDSAHKKLGYIEVQNVELGSSIEYLRNELEKATKERSKLGVGDDILLVQDVVNLRALVSSLQVDLATAAKEKKRLHGMEVSLKQELKKLTEELALMKTKNARIDAATAVKGGEDMKRDQQHKLKQQVKGLKSQSCSTKRELDTAGNEKSCLTLKEASVSKGIIQLQEEISSMKGEVAMALKEKERACSAEFGYLETIHSLNQKLACLVKEKDQMMAEKLFLKQEQDDLHAVISILEGERDALKEQLEVNEGATRVDLDMTENNGKVKIATELSSGCQLDELMRTMHSLNKQLELSTKESEKLLFQNEALVQEDDKLQVAFSLSARQKDAAVTKKLKPAKNADIHMMDNQLGSAAKAKEKLALFTLSLKQQLAELTRRHSIKLEPTEVTEERDQVLLGKDHFCLQDWEMLFEILSHLSDDRCARMKTIEINHTTELSDMKKETLVISAQEKKKVDDSEISLHQKLDELICTTVNREAASLDIVPRENDGMPPLKTDTVVMEHNNLNGTVCELEMAKDVGVKGLEQKLPKKEHVDMNKRLADAVVEQDNARPQVAEMQVLLSNQQLPQNPDIHLKTLHTKNRCLRHANKMLTDHMEKHQLELDATQRAAPNTKQVLEFQNQQQLSSPI</sequence>
<accession>A0ABP0TH68</accession>
<dbReference type="EMBL" id="OZ019903">
    <property type="protein sequence ID" value="CAK9196481.1"/>
    <property type="molecule type" value="Genomic_DNA"/>
</dbReference>
<protein>
    <submittedName>
        <fullName evidence="2">Uncharacterized protein</fullName>
    </submittedName>
</protein>
<feature type="coiled-coil region" evidence="1">
    <location>
        <begin position="856"/>
        <end position="911"/>
    </location>
</feature>
<evidence type="ECO:0000313" key="2">
    <source>
        <dbReference type="EMBL" id="CAK9196481.1"/>
    </source>
</evidence>
<keyword evidence="1" id="KW-0175">Coiled coil</keyword>
<feature type="coiled-coil region" evidence="1">
    <location>
        <begin position="147"/>
        <end position="178"/>
    </location>
</feature>